<proteinExistence type="predicted"/>
<feature type="region of interest" description="Disordered" evidence="1">
    <location>
        <begin position="1"/>
        <end position="40"/>
    </location>
</feature>
<accession>A0A0A9A2E3</accession>
<name>A0A0A9A2E3_ARUDO</name>
<reference evidence="2" key="1">
    <citation type="submission" date="2014-09" db="EMBL/GenBank/DDBJ databases">
        <authorList>
            <person name="Magalhaes I.L.F."/>
            <person name="Oliveira U."/>
            <person name="Santos F.R."/>
            <person name="Vidigal T.H.D.A."/>
            <person name="Brescovit A.D."/>
            <person name="Santos A.J."/>
        </authorList>
    </citation>
    <scope>NUCLEOTIDE SEQUENCE</scope>
    <source>
        <tissue evidence="2">Shoot tissue taken approximately 20 cm above the soil surface</tissue>
    </source>
</reference>
<reference evidence="2" key="2">
    <citation type="journal article" date="2015" name="Data Brief">
        <title>Shoot transcriptome of the giant reed, Arundo donax.</title>
        <authorList>
            <person name="Barrero R.A."/>
            <person name="Guerrero F.D."/>
            <person name="Moolhuijzen P."/>
            <person name="Goolsby J.A."/>
            <person name="Tidwell J."/>
            <person name="Bellgard S.E."/>
            <person name="Bellgard M.I."/>
        </authorList>
    </citation>
    <scope>NUCLEOTIDE SEQUENCE</scope>
    <source>
        <tissue evidence="2">Shoot tissue taken approximately 20 cm above the soil surface</tissue>
    </source>
</reference>
<evidence type="ECO:0000256" key="1">
    <source>
        <dbReference type="SAM" id="MobiDB-lite"/>
    </source>
</evidence>
<protein>
    <submittedName>
        <fullName evidence="2">Uncharacterized protein</fullName>
    </submittedName>
</protein>
<sequence>MSRIARASNPSTGPGRRKGEQKRSIMLRHRSTCVPSRILA</sequence>
<dbReference type="AlphaFoldDB" id="A0A0A9A2E3"/>
<organism evidence="2">
    <name type="scientific">Arundo donax</name>
    <name type="common">Giant reed</name>
    <name type="synonym">Donax arundinaceus</name>
    <dbReference type="NCBI Taxonomy" id="35708"/>
    <lineage>
        <taxon>Eukaryota</taxon>
        <taxon>Viridiplantae</taxon>
        <taxon>Streptophyta</taxon>
        <taxon>Embryophyta</taxon>
        <taxon>Tracheophyta</taxon>
        <taxon>Spermatophyta</taxon>
        <taxon>Magnoliopsida</taxon>
        <taxon>Liliopsida</taxon>
        <taxon>Poales</taxon>
        <taxon>Poaceae</taxon>
        <taxon>PACMAD clade</taxon>
        <taxon>Arundinoideae</taxon>
        <taxon>Arundineae</taxon>
        <taxon>Arundo</taxon>
    </lineage>
</organism>
<evidence type="ECO:0000313" key="2">
    <source>
        <dbReference type="EMBL" id="JAD45271.1"/>
    </source>
</evidence>
<dbReference type="EMBL" id="GBRH01252624">
    <property type="protein sequence ID" value="JAD45271.1"/>
    <property type="molecule type" value="Transcribed_RNA"/>
</dbReference>